<dbReference type="STRING" id="52694.ACWI_17210"/>
<comment type="caution">
    <text evidence="8">The sequence shown here is derived from an EMBL/GenBank/DDBJ whole genome shotgun (WGS) entry which is preliminary data.</text>
</comment>
<evidence type="ECO:0000256" key="2">
    <source>
        <dbReference type="ARBA" id="ARBA00006386"/>
    </source>
</evidence>
<feature type="transmembrane region" description="Helical" evidence="7">
    <location>
        <begin position="44"/>
        <end position="65"/>
    </location>
</feature>
<comment type="similarity">
    <text evidence="2">Belongs to the UPF0718 family.</text>
</comment>
<evidence type="ECO:0000256" key="1">
    <source>
        <dbReference type="ARBA" id="ARBA00004651"/>
    </source>
</evidence>
<name>A0A1F2PJB8_9FIRM</name>
<evidence type="ECO:0000256" key="3">
    <source>
        <dbReference type="ARBA" id="ARBA00022475"/>
    </source>
</evidence>
<keyword evidence="5 7" id="KW-1133">Transmembrane helix</keyword>
<protein>
    <submittedName>
        <fullName evidence="8">Putative permease</fullName>
    </submittedName>
</protein>
<comment type="subcellular location">
    <subcellularLocation>
        <location evidence="1">Cell membrane</location>
        <topology evidence="1">Multi-pass membrane protein</topology>
    </subcellularLocation>
</comment>
<dbReference type="Proteomes" id="UP000176244">
    <property type="component" value="Unassembled WGS sequence"/>
</dbReference>
<evidence type="ECO:0000256" key="6">
    <source>
        <dbReference type="ARBA" id="ARBA00023136"/>
    </source>
</evidence>
<feature type="transmembrane region" description="Helical" evidence="7">
    <location>
        <begin position="113"/>
        <end position="133"/>
    </location>
</feature>
<dbReference type="OrthoDB" id="9798408at2"/>
<feature type="transmembrane region" description="Helical" evidence="7">
    <location>
        <begin position="145"/>
        <end position="162"/>
    </location>
</feature>
<keyword evidence="4 7" id="KW-0812">Transmembrane</keyword>
<evidence type="ECO:0000313" key="8">
    <source>
        <dbReference type="EMBL" id="OFV71135.1"/>
    </source>
</evidence>
<proteinExistence type="inferred from homology"/>
<dbReference type="GO" id="GO:0005886">
    <property type="term" value="C:plasma membrane"/>
    <property type="evidence" value="ECO:0007669"/>
    <property type="project" value="UniProtKB-SubCell"/>
</dbReference>
<evidence type="ECO:0000256" key="5">
    <source>
        <dbReference type="ARBA" id="ARBA00022989"/>
    </source>
</evidence>
<dbReference type="AlphaFoldDB" id="A0A1F2PJB8"/>
<evidence type="ECO:0000256" key="7">
    <source>
        <dbReference type="SAM" id="Phobius"/>
    </source>
</evidence>
<sequence>MKKKSVELVKRYRFFGIMIAVTLVILAVRPAMGVQVYSLAISSVLEMLGVLPPIFILIGLLDVWVKKETMVKYMGKDSGIIGVLLGFFLGAAAAGPLYGAFPVAGVFLNKGSRLANVFIIVGAWASMKIPLLLFEVAAMGWQFTLIRLVMDVIGVLVIAYSMERILTDADERQIYELARKMNQ</sequence>
<organism evidence="8 9">
    <name type="scientific">Acetobacterium wieringae</name>
    <dbReference type="NCBI Taxonomy" id="52694"/>
    <lineage>
        <taxon>Bacteria</taxon>
        <taxon>Bacillati</taxon>
        <taxon>Bacillota</taxon>
        <taxon>Clostridia</taxon>
        <taxon>Eubacteriales</taxon>
        <taxon>Eubacteriaceae</taxon>
        <taxon>Acetobacterium</taxon>
    </lineage>
</organism>
<gene>
    <name evidence="8" type="ORF">ACWI_17210</name>
</gene>
<feature type="transmembrane region" description="Helical" evidence="7">
    <location>
        <begin position="12"/>
        <end position="32"/>
    </location>
</feature>
<dbReference type="EMBL" id="LKEU01000027">
    <property type="protein sequence ID" value="OFV71135.1"/>
    <property type="molecule type" value="Genomic_DNA"/>
</dbReference>
<accession>A0A1F2PJB8</accession>
<keyword evidence="6 7" id="KW-0472">Membrane</keyword>
<keyword evidence="3" id="KW-1003">Cell membrane</keyword>
<evidence type="ECO:0000256" key="4">
    <source>
        <dbReference type="ARBA" id="ARBA00022692"/>
    </source>
</evidence>
<reference evidence="8 9" key="1">
    <citation type="submission" date="2015-09" db="EMBL/GenBank/DDBJ databases">
        <title>Genome sequence of Acetobacterium wieringae DSM 1911.</title>
        <authorList>
            <person name="Poehlein A."/>
            <person name="Bengelsdorf F.R."/>
            <person name="Schiel-Bengelsdorf B."/>
            <person name="Duerre P."/>
            <person name="Daniel R."/>
        </authorList>
    </citation>
    <scope>NUCLEOTIDE SEQUENCE [LARGE SCALE GENOMIC DNA]</scope>
    <source>
        <strain evidence="8 9">DSM 1911</strain>
    </source>
</reference>
<dbReference type="RefSeq" id="WP_070371008.1">
    <property type="nucleotide sequence ID" value="NZ_CP097897.1"/>
</dbReference>
<evidence type="ECO:0000313" key="9">
    <source>
        <dbReference type="Proteomes" id="UP000176244"/>
    </source>
</evidence>
<dbReference type="Pfam" id="PF03773">
    <property type="entry name" value="ArsP_1"/>
    <property type="match status" value="1"/>
</dbReference>
<dbReference type="InterPro" id="IPR005524">
    <property type="entry name" value="DUF318"/>
</dbReference>
<feature type="transmembrane region" description="Helical" evidence="7">
    <location>
        <begin position="77"/>
        <end position="101"/>
    </location>
</feature>